<reference evidence="2 3" key="1">
    <citation type="journal article" date="2018" name="Mol. Plant">
        <title>The genome of Artemisia annua provides insight into the evolution of Asteraceae family and artemisinin biosynthesis.</title>
        <authorList>
            <person name="Shen Q."/>
            <person name="Zhang L."/>
            <person name="Liao Z."/>
            <person name="Wang S."/>
            <person name="Yan T."/>
            <person name="Shi P."/>
            <person name="Liu M."/>
            <person name="Fu X."/>
            <person name="Pan Q."/>
            <person name="Wang Y."/>
            <person name="Lv Z."/>
            <person name="Lu X."/>
            <person name="Zhang F."/>
            <person name="Jiang W."/>
            <person name="Ma Y."/>
            <person name="Chen M."/>
            <person name="Hao X."/>
            <person name="Li L."/>
            <person name="Tang Y."/>
            <person name="Lv G."/>
            <person name="Zhou Y."/>
            <person name="Sun X."/>
            <person name="Brodelius P.E."/>
            <person name="Rose J.K.C."/>
            <person name="Tang K."/>
        </authorList>
    </citation>
    <scope>NUCLEOTIDE SEQUENCE [LARGE SCALE GENOMIC DNA]</scope>
    <source>
        <strain evidence="3">cv. Huhao1</strain>
        <tissue evidence="2">Leaf</tissue>
    </source>
</reference>
<dbReference type="AlphaFoldDB" id="A0A2U1LE00"/>
<keyword evidence="3" id="KW-1185">Reference proteome</keyword>
<accession>A0A2U1LE00</accession>
<dbReference type="InterPro" id="IPR026960">
    <property type="entry name" value="RVT-Znf"/>
</dbReference>
<dbReference type="InterPro" id="IPR036628">
    <property type="entry name" value="Clp_N_dom_sf"/>
</dbReference>
<keyword evidence="2" id="KW-0695">RNA-directed DNA polymerase</keyword>
<dbReference type="PANTHER" id="PTHR47016:SF1">
    <property type="entry name" value="ATP-DEPENDENT CLP PROTEASE ATP-BINDING SUBUNIT CLPT1, CHLOROPLASTIC"/>
    <property type="match status" value="1"/>
</dbReference>
<comment type="caution">
    <text evidence="2">The sequence shown here is derived from an EMBL/GenBank/DDBJ whole genome shotgun (WGS) entry which is preliminary data.</text>
</comment>
<proteinExistence type="predicted"/>
<gene>
    <name evidence="2" type="ORF">CTI12_AA500800</name>
</gene>
<feature type="domain" description="Reverse transcriptase zinc-binding" evidence="1">
    <location>
        <begin position="230"/>
        <end position="315"/>
    </location>
</feature>
<dbReference type="OrthoDB" id="1937528at2759"/>
<organism evidence="2 3">
    <name type="scientific">Artemisia annua</name>
    <name type="common">Sweet wormwood</name>
    <dbReference type="NCBI Taxonomy" id="35608"/>
    <lineage>
        <taxon>Eukaryota</taxon>
        <taxon>Viridiplantae</taxon>
        <taxon>Streptophyta</taxon>
        <taxon>Embryophyta</taxon>
        <taxon>Tracheophyta</taxon>
        <taxon>Spermatophyta</taxon>
        <taxon>Magnoliopsida</taxon>
        <taxon>eudicotyledons</taxon>
        <taxon>Gunneridae</taxon>
        <taxon>Pentapetalae</taxon>
        <taxon>asterids</taxon>
        <taxon>campanulids</taxon>
        <taxon>Asterales</taxon>
        <taxon>Asteraceae</taxon>
        <taxon>Asteroideae</taxon>
        <taxon>Anthemideae</taxon>
        <taxon>Artemisiinae</taxon>
        <taxon>Artemisia</taxon>
    </lineage>
</organism>
<protein>
    <submittedName>
        <fullName evidence="2">RNA-directed DNA polymerase, eukaryota</fullName>
    </submittedName>
</protein>
<keyword evidence="2" id="KW-0808">Transferase</keyword>
<dbReference type="PANTHER" id="PTHR47016">
    <property type="entry name" value="ATP-DEPENDENT CLP PROTEASE ATP-BINDING SUBUNIT CLPT1, CHLOROPLASTIC"/>
    <property type="match status" value="1"/>
</dbReference>
<dbReference type="Proteomes" id="UP000245207">
    <property type="component" value="Unassembled WGS sequence"/>
</dbReference>
<evidence type="ECO:0000259" key="1">
    <source>
        <dbReference type="Pfam" id="PF13966"/>
    </source>
</evidence>
<dbReference type="Pfam" id="PF13966">
    <property type="entry name" value="zf-RVT"/>
    <property type="match status" value="1"/>
</dbReference>
<sequence length="569" mass="64883">MKIRVLQKEEAPCKVIKDLESITSRFLWGGSKEVRKIHWVSWEKVCSPKKFGGLGLSNFKFINIALLSKWGWRYKKERGNLWCDVIEACHSSCRSWDFLPVRKILSGVWSNVVKVLSRTMVSGLPIRRLFKGIVGNGNNISFWIDPWLLNIPLMCICPNLFRLETEKRCKVSDRIKRIDSGYCRVWKWKGSVLDVEVRSEWEILNSLLVEVKLSDSIDGWGWIGIGKGVFSISAVRNMLYDDMNISNASVFEWCKWIPKKCNIFGWRADMDRIPTMCALRSRNIPVSDVSCVLCGDSEESLEHLFTGCIFASRIWSFISSWCKTQSFFVFSFKDLLEFHKYSGLSGIAKDILYGIIIISCWCIWRARNNFKFQSKKAKVEVVIGEIKVLGFLWAKSRAKVPSLDWDRWCKFPSVSRRRYSSIVAASVASTPAPPLPEKEATEKSAKWSFRFIKSFAMGELEARKLKFNSTGTEALLMGILVEGETGEVTTSHLLLGIWAQKESAGHKIMATLGFDDDKAQELAKSVNGQGNNFELQEGTLMNQICFPAFIPKVRAASRGVIYRLRLDAK</sequence>
<dbReference type="STRING" id="35608.A0A2U1LE00"/>
<evidence type="ECO:0000313" key="3">
    <source>
        <dbReference type="Proteomes" id="UP000245207"/>
    </source>
</evidence>
<keyword evidence="2" id="KW-0548">Nucleotidyltransferase</keyword>
<dbReference type="Gene3D" id="1.10.1780.10">
    <property type="entry name" value="Clp, N-terminal domain"/>
    <property type="match status" value="1"/>
</dbReference>
<dbReference type="GO" id="GO:0003964">
    <property type="term" value="F:RNA-directed DNA polymerase activity"/>
    <property type="evidence" value="ECO:0007669"/>
    <property type="project" value="UniProtKB-KW"/>
</dbReference>
<dbReference type="EMBL" id="PKPP01009907">
    <property type="protein sequence ID" value="PWA47226.1"/>
    <property type="molecule type" value="Genomic_DNA"/>
</dbReference>
<name>A0A2U1LE00_ARTAN</name>
<dbReference type="InterPro" id="IPR044217">
    <property type="entry name" value="CLPT1/2"/>
</dbReference>
<evidence type="ECO:0000313" key="2">
    <source>
        <dbReference type="EMBL" id="PWA47226.1"/>
    </source>
</evidence>